<dbReference type="InterPro" id="IPR045090">
    <property type="entry name" value="Pept_M3A_M3B"/>
</dbReference>
<comment type="caution">
    <text evidence="9">The sequence shown here is derived from an EMBL/GenBank/DDBJ whole genome shotgun (WGS) entry which is preliminary data.</text>
</comment>
<evidence type="ECO:0000256" key="6">
    <source>
        <dbReference type="RuleBase" id="RU003435"/>
    </source>
</evidence>
<evidence type="ECO:0000256" key="2">
    <source>
        <dbReference type="ARBA" id="ARBA00022723"/>
    </source>
</evidence>
<dbReference type="AlphaFoldDB" id="A0A1F5EJK2"/>
<dbReference type="EMBL" id="MFAC01000007">
    <property type="protein sequence ID" value="OGD67533.1"/>
    <property type="molecule type" value="Genomic_DNA"/>
</dbReference>
<evidence type="ECO:0008006" key="11">
    <source>
        <dbReference type="Google" id="ProtNLM"/>
    </source>
</evidence>
<dbReference type="GO" id="GO:0006518">
    <property type="term" value="P:peptide metabolic process"/>
    <property type="evidence" value="ECO:0007669"/>
    <property type="project" value="TreeGrafter"/>
</dbReference>
<organism evidence="9 10">
    <name type="scientific">Candidatus Campbellbacteria bacterium RIFCSPLOWO2_02_35_12</name>
    <dbReference type="NCBI Taxonomy" id="1797580"/>
    <lineage>
        <taxon>Bacteria</taxon>
        <taxon>Candidatus Campbelliibacteriota</taxon>
    </lineage>
</organism>
<evidence type="ECO:0000313" key="10">
    <source>
        <dbReference type="Proteomes" id="UP000186029"/>
    </source>
</evidence>
<evidence type="ECO:0000259" key="8">
    <source>
        <dbReference type="Pfam" id="PF08439"/>
    </source>
</evidence>
<dbReference type="GO" id="GO:0004222">
    <property type="term" value="F:metalloendopeptidase activity"/>
    <property type="evidence" value="ECO:0007669"/>
    <property type="project" value="InterPro"/>
</dbReference>
<dbReference type="PANTHER" id="PTHR11804:SF84">
    <property type="entry name" value="SACCHAROLYSIN"/>
    <property type="match status" value="1"/>
</dbReference>
<dbReference type="Pfam" id="PF08439">
    <property type="entry name" value="Peptidase_M3_N"/>
    <property type="match status" value="1"/>
</dbReference>
<dbReference type="SUPFAM" id="SSF55486">
    <property type="entry name" value="Metalloproteases ('zincins'), catalytic domain"/>
    <property type="match status" value="1"/>
</dbReference>
<gene>
    <name evidence="9" type="ORF">A2Z61_00320</name>
</gene>
<protein>
    <recommendedName>
        <fullName evidence="11">Oligoendopeptidase F</fullName>
    </recommendedName>
</protein>
<evidence type="ECO:0000259" key="7">
    <source>
        <dbReference type="Pfam" id="PF01432"/>
    </source>
</evidence>
<dbReference type="InterPro" id="IPR042088">
    <property type="entry name" value="OligoPept_F_C"/>
</dbReference>
<dbReference type="InterPro" id="IPR013647">
    <property type="entry name" value="OligopepF_N_dom"/>
</dbReference>
<reference evidence="9 10" key="1">
    <citation type="journal article" date="2016" name="Nat. Commun.">
        <title>Thousands of microbial genomes shed light on interconnected biogeochemical processes in an aquifer system.</title>
        <authorList>
            <person name="Anantharaman K."/>
            <person name="Brown C.T."/>
            <person name="Hug L.A."/>
            <person name="Sharon I."/>
            <person name="Castelle C.J."/>
            <person name="Probst A.J."/>
            <person name="Thomas B.C."/>
            <person name="Singh A."/>
            <person name="Wilkins M.J."/>
            <person name="Karaoz U."/>
            <person name="Brodie E.L."/>
            <person name="Williams K.H."/>
            <person name="Hubbard S.S."/>
            <person name="Banfield J.F."/>
        </authorList>
    </citation>
    <scope>NUCLEOTIDE SEQUENCE [LARGE SCALE GENOMIC DNA]</scope>
</reference>
<dbReference type="STRING" id="1797580.A2Z61_00320"/>
<name>A0A1F5EJK2_9BACT</name>
<dbReference type="PANTHER" id="PTHR11804">
    <property type="entry name" value="PROTEASE M3 THIMET OLIGOPEPTIDASE-RELATED"/>
    <property type="match status" value="1"/>
</dbReference>
<comment type="similarity">
    <text evidence="6">Belongs to the peptidase M3 family.</text>
</comment>
<accession>A0A1F5EJK2</accession>
<proteinExistence type="inferred from homology"/>
<keyword evidence="4 6" id="KW-0862">Zinc</keyword>
<evidence type="ECO:0000256" key="4">
    <source>
        <dbReference type="ARBA" id="ARBA00022833"/>
    </source>
</evidence>
<dbReference type="Pfam" id="PF01432">
    <property type="entry name" value="Peptidase_M3"/>
    <property type="match status" value="1"/>
</dbReference>
<evidence type="ECO:0000313" key="9">
    <source>
        <dbReference type="EMBL" id="OGD67533.1"/>
    </source>
</evidence>
<keyword evidence="5 6" id="KW-0482">Metalloprotease</keyword>
<keyword evidence="3 6" id="KW-0378">Hydrolase</keyword>
<evidence type="ECO:0000256" key="3">
    <source>
        <dbReference type="ARBA" id="ARBA00022801"/>
    </source>
</evidence>
<dbReference type="InterPro" id="IPR001567">
    <property type="entry name" value="Pept_M3A_M3B_dom"/>
</dbReference>
<dbReference type="Gene3D" id="1.20.140.70">
    <property type="entry name" value="Oligopeptidase f, N-terminal domain"/>
    <property type="match status" value="1"/>
</dbReference>
<keyword evidence="1 6" id="KW-0645">Protease</keyword>
<dbReference type="Gene3D" id="1.10.1370.20">
    <property type="entry name" value="Oligoendopeptidase f, C-terminal domain"/>
    <property type="match status" value="1"/>
</dbReference>
<dbReference type="GO" id="GO:0006508">
    <property type="term" value="P:proteolysis"/>
    <property type="evidence" value="ECO:0007669"/>
    <property type="project" value="UniProtKB-KW"/>
</dbReference>
<comment type="cofactor">
    <cofactor evidence="6">
        <name>Zn(2+)</name>
        <dbReference type="ChEBI" id="CHEBI:29105"/>
    </cofactor>
    <text evidence="6">Binds 1 zinc ion.</text>
</comment>
<feature type="non-terminal residue" evidence="9">
    <location>
        <position position="1"/>
    </location>
</feature>
<feature type="domain" description="Oligopeptidase F N-terminal" evidence="8">
    <location>
        <begin position="24"/>
        <end position="78"/>
    </location>
</feature>
<dbReference type="Proteomes" id="UP000186029">
    <property type="component" value="Unassembled WGS sequence"/>
</dbReference>
<dbReference type="GO" id="GO:0046872">
    <property type="term" value="F:metal ion binding"/>
    <property type="evidence" value="ECO:0007669"/>
    <property type="project" value="UniProtKB-UniRule"/>
</dbReference>
<keyword evidence="2 6" id="KW-0479">Metal-binding</keyword>
<sequence length="512" mass="59587">ANLNKLINELTKYENKILFFLLKIGKIEKKLQKKFLLSKKLQKYNYFLKKIFKTSKYDLSEEEEKIMNFKNMPSYSMWVDGVQKALSKQNVRFRGKEISIGEAQNKVSGLNTIERRALQDKILEKIKEISGFAESEINAIVLNKKIDDELRGFKNPHSATILEYENNEKSILNFADIVTKHFYISNRFYNLKKKILKLDYMQYADRSARIGKTAKRISFNEACKIIKPIFRNMNKEYADILDNMLKKGQIDVYPKIGKLDGAYASSSANTPTMVLLNHTDDFKSLMTFAHEMGHAIHSELSKKNQPEIYAGYSISAAETASTFFEQAVFDAMFEKLNNKEKIVALHDKIQGDIETIFRQIAEFNFEIELHESIRQKGALSSEDISGMLNKHMKIYLGTAFKLKKLDGYFFIRWSHIRRFFYVYTYAYGQIISKTMYDRFKKDNNFGKQIKKFLSAGGSKSPDDIFKDIGIDTTKSDFFKEGLISIEKDINKLRSLLNLKYSVKYYESRNTKI</sequence>
<feature type="domain" description="Peptidase M3A/M3B catalytic" evidence="7">
    <location>
        <begin position="115"/>
        <end position="480"/>
    </location>
</feature>
<evidence type="ECO:0000256" key="5">
    <source>
        <dbReference type="ARBA" id="ARBA00023049"/>
    </source>
</evidence>
<evidence type="ECO:0000256" key="1">
    <source>
        <dbReference type="ARBA" id="ARBA00022670"/>
    </source>
</evidence>